<keyword evidence="4" id="KW-0808">Transferase</keyword>
<dbReference type="AlphaFoldDB" id="A0A8I0U7I8"/>
<name>A0A8I0U7I8_MORMO</name>
<evidence type="ECO:0000259" key="10">
    <source>
        <dbReference type="Pfam" id="PF12161"/>
    </source>
</evidence>
<dbReference type="PROSITE" id="PS00092">
    <property type="entry name" value="N6_MTASE"/>
    <property type="match status" value="1"/>
</dbReference>
<evidence type="ECO:0000256" key="6">
    <source>
        <dbReference type="ARBA" id="ARBA00022747"/>
    </source>
</evidence>
<dbReference type="EMBL" id="PKLF01000018">
    <property type="protein sequence ID" value="MBE8614139.1"/>
    <property type="molecule type" value="Genomic_DNA"/>
</dbReference>
<feature type="coiled-coil region" evidence="8">
    <location>
        <begin position="483"/>
        <end position="517"/>
    </location>
</feature>
<dbReference type="InterPro" id="IPR029063">
    <property type="entry name" value="SAM-dependent_MTases_sf"/>
</dbReference>
<evidence type="ECO:0000313" key="12">
    <source>
        <dbReference type="Proteomes" id="UP000650477"/>
    </source>
</evidence>
<evidence type="ECO:0000256" key="8">
    <source>
        <dbReference type="SAM" id="Coils"/>
    </source>
</evidence>
<dbReference type="PANTHER" id="PTHR42933">
    <property type="entry name" value="SLR6095 PROTEIN"/>
    <property type="match status" value="1"/>
</dbReference>
<dbReference type="InterPro" id="IPR022749">
    <property type="entry name" value="D12N6_MeTrfase_N"/>
</dbReference>
<gene>
    <name evidence="11" type="ORF">CYG68_17310</name>
</gene>
<protein>
    <recommendedName>
        <fullName evidence="2">site-specific DNA-methyltransferase (adenine-specific)</fullName>
        <ecNumber evidence="2">2.1.1.72</ecNumber>
    </recommendedName>
</protein>
<dbReference type="EC" id="2.1.1.72" evidence="2"/>
<dbReference type="Gene3D" id="3.40.50.150">
    <property type="entry name" value="Vaccinia Virus protein VP39"/>
    <property type="match status" value="1"/>
</dbReference>
<reference evidence="11" key="1">
    <citation type="submission" date="2017-12" db="EMBL/GenBank/DDBJ databases">
        <title>Genome sequencing and analysis.</title>
        <authorList>
            <person name="Huang Y.-T."/>
        </authorList>
    </citation>
    <scope>NUCLEOTIDE SEQUENCE</scope>
    <source>
        <strain evidence="11">VGH116</strain>
    </source>
</reference>
<dbReference type="CDD" id="cd02440">
    <property type="entry name" value="AdoMet_MTases"/>
    <property type="match status" value="1"/>
</dbReference>
<evidence type="ECO:0000256" key="3">
    <source>
        <dbReference type="ARBA" id="ARBA00022603"/>
    </source>
</evidence>
<dbReference type="GO" id="GO:0032259">
    <property type="term" value="P:methylation"/>
    <property type="evidence" value="ECO:0007669"/>
    <property type="project" value="UniProtKB-KW"/>
</dbReference>
<keyword evidence="6" id="KW-0680">Restriction system</keyword>
<proteinExistence type="inferred from homology"/>
<dbReference type="Pfam" id="PF02384">
    <property type="entry name" value="N6_Mtase"/>
    <property type="match status" value="1"/>
</dbReference>
<keyword evidence="8" id="KW-0175">Coiled coil</keyword>
<dbReference type="GO" id="GO:0003677">
    <property type="term" value="F:DNA binding"/>
    <property type="evidence" value="ECO:0007669"/>
    <property type="project" value="InterPro"/>
</dbReference>
<dbReference type="GO" id="GO:0009007">
    <property type="term" value="F:site-specific DNA-methyltransferase (adenine-specific) activity"/>
    <property type="evidence" value="ECO:0007669"/>
    <property type="project" value="UniProtKB-EC"/>
</dbReference>
<dbReference type="Proteomes" id="UP000650477">
    <property type="component" value="Unassembled WGS sequence"/>
</dbReference>
<comment type="caution">
    <text evidence="11">The sequence shown here is derived from an EMBL/GenBank/DDBJ whole genome shotgun (WGS) entry which is preliminary data.</text>
</comment>
<evidence type="ECO:0000256" key="7">
    <source>
        <dbReference type="ARBA" id="ARBA00047942"/>
    </source>
</evidence>
<dbReference type="GO" id="GO:0008170">
    <property type="term" value="F:N-methyltransferase activity"/>
    <property type="evidence" value="ECO:0007669"/>
    <property type="project" value="InterPro"/>
</dbReference>
<dbReference type="Pfam" id="PF12161">
    <property type="entry name" value="HsdM_N"/>
    <property type="match status" value="1"/>
</dbReference>
<accession>A0A8I0U7I8</accession>
<dbReference type="Gene3D" id="1.20.1260.30">
    <property type="match status" value="1"/>
</dbReference>
<comment type="similarity">
    <text evidence="1">Belongs to the N(4)/N(6)-methyltransferase family.</text>
</comment>
<evidence type="ECO:0000256" key="4">
    <source>
        <dbReference type="ARBA" id="ARBA00022679"/>
    </source>
</evidence>
<dbReference type="InterPro" id="IPR003356">
    <property type="entry name" value="DNA_methylase_A-5"/>
</dbReference>
<dbReference type="PRINTS" id="PR00507">
    <property type="entry name" value="N12N6MTFRASE"/>
</dbReference>
<evidence type="ECO:0000256" key="1">
    <source>
        <dbReference type="ARBA" id="ARBA00006594"/>
    </source>
</evidence>
<sequence length="518" mass="57486">MASLQQRAELHRQIWQIANDVRGSVDGWDFKQYVLGALFYRFISENFVSYIEAGDDSIRYAVLDDGIITDDIKDDAVRTKGYFIYPSQLFCNVAAKANTNDRLNADLNSIFVAIESSASGYPSEPDIKGLFADFDTTSNRLGNTVKDKNSRLAAVLKGVEGLKLGNFTEHQIDLFGDAYEFLISNYAANAGKSGGEFFTPQHVSKLIAQLALHGQKQVNKIYDPAAGSGSLLLQAKKHFDNHIIEDGFFGQEINHTTFNLARMNMFLHNINYDKFDIRLGNTLLAPEFKDEKPFDAIVSNPPYSVKWVGSDDPTLINDDRFAPAGVLAPKSKADFAFVLHALNYLSARGRAAIVCFPGIFYRGGTEQKIRQYLVDNNYVETVISLAPNLFFGTTIAVNILVLSKHKTDTNVQFIDASGLFKKETNNNVLTDDHIADIMRVFDSKADTDYLAKSVPADAVAANDYNLSVSSYVEAKDTREIINISELNAELKTTVAKIDRLRKEIDAIVAEIEGNEAQS</sequence>
<evidence type="ECO:0000256" key="2">
    <source>
        <dbReference type="ARBA" id="ARBA00011900"/>
    </source>
</evidence>
<dbReference type="RefSeq" id="WP_193830160.1">
    <property type="nucleotide sequence ID" value="NZ_PKLF01000018.1"/>
</dbReference>
<dbReference type="InterPro" id="IPR002052">
    <property type="entry name" value="DNA_methylase_N6_adenine_CS"/>
</dbReference>
<dbReference type="NCBIfam" id="TIGR00497">
    <property type="entry name" value="hsdM"/>
    <property type="match status" value="1"/>
</dbReference>
<dbReference type="InterPro" id="IPR051537">
    <property type="entry name" value="DNA_Adenine_Mtase"/>
</dbReference>
<keyword evidence="5" id="KW-0949">S-adenosyl-L-methionine</keyword>
<evidence type="ECO:0000313" key="11">
    <source>
        <dbReference type="EMBL" id="MBE8614139.1"/>
    </source>
</evidence>
<dbReference type="InterPro" id="IPR004546">
    <property type="entry name" value="Restrct_endonuc_T1M"/>
</dbReference>
<comment type="catalytic activity">
    <reaction evidence="7">
        <text>a 2'-deoxyadenosine in DNA + S-adenosyl-L-methionine = an N(6)-methyl-2'-deoxyadenosine in DNA + S-adenosyl-L-homocysteine + H(+)</text>
        <dbReference type="Rhea" id="RHEA:15197"/>
        <dbReference type="Rhea" id="RHEA-COMP:12418"/>
        <dbReference type="Rhea" id="RHEA-COMP:12419"/>
        <dbReference type="ChEBI" id="CHEBI:15378"/>
        <dbReference type="ChEBI" id="CHEBI:57856"/>
        <dbReference type="ChEBI" id="CHEBI:59789"/>
        <dbReference type="ChEBI" id="CHEBI:90615"/>
        <dbReference type="ChEBI" id="CHEBI:90616"/>
        <dbReference type="EC" id="2.1.1.72"/>
    </reaction>
</comment>
<dbReference type="InterPro" id="IPR038333">
    <property type="entry name" value="T1MK-like_N_sf"/>
</dbReference>
<dbReference type="GO" id="GO:0009307">
    <property type="term" value="P:DNA restriction-modification system"/>
    <property type="evidence" value="ECO:0007669"/>
    <property type="project" value="UniProtKB-KW"/>
</dbReference>
<evidence type="ECO:0000259" key="9">
    <source>
        <dbReference type="Pfam" id="PF02384"/>
    </source>
</evidence>
<dbReference type="SUPFAM" id="SSF53335">
    <property type="entry name" value="S-adenosyl-L-methionine-dependent methyltransferases"/>
    <property type="match status" value="1"/>
</dbReference>
<feature type="domain" description="DNA methylase adenine-specific" evidence="9">
    <location>
        <begin position="171"/>
        <end position="479"/>
    </location>
</feature>
<keyword evidence="3" id="KW-0489">Methyltransferase</keyword>
<feature type="domain" description="N6 adenine-specific DNA methyltransferase N-terminal" evidence="10">
    <location>
        <begin position="10"/>
        <end position="157"/>
    </location>
</feature>
<organism evidence="11 12">
    <name type="scientific">Morganella morganii</name>
    <name type="common">Proteus morganii</name>
    <dbReference type="NCBI Taxonomy" id="582"/>
    <lineage>
        <taxon>Bacteria</taxon>
        <taxon>Pseudomonadati</taxon>
        <taxon>Pseudomonadota</taxon>
        <taxon>Gammaproteobacteria</taxon>
        <taxon>Enterobacterales</taxon>
        <taxon>Morganellaceae</taxon>
        <taxon>Morganella</taxon>
    </lineage>
</organism>
<dbReference type="PANTHER" id="PTHR42933:SF1">
    <property type="entry name" value="SITE-SPECIFIC DNA-METHYLTRANSFERASE (ADENINE-SPECIFIC)"/>
    <property type="match status" value="1"/>
</dbReference>
<evidence type="ECO:0000256" key="5">
    <source>
        <dbReference type="ARBA" id="ARBA00022691"/>
    </source>
</evidence>